<dbReference type="SUPFAM" id="SSF52151">
    <property type="entry name" value="FabD/lysophospholipase-like"/>
    <property type="match status" value="1"/>
</dbReference>
<dbReference type="PANTHER" id="PTHR43775:SF21">
    <property type="entry name" value="NON-REDUCING POLYKETIDE SYNTHASE AUSA-RELATED"/>
    <property type="match status" value="1"/>
</dbReference>
<sequence length="1522" mass="166799">MTNKARIVLFGGQGSSHIFSATASHRAVDDARQSTAGALFISRCHAAFLEDCLSIDIKLRNTINLNLADFHDSKDLLTPQQSLHANPIIQATTICLYQLLHYLAELDRLDLNPTDLTSQVLETTGICSGLLSAAVVATSNDITKFICHGVAAFRLAFWTAFRSARHCSAIEGVPETPTQWSLIVMGLSRDELEKKMEMFQRQECRPAIKVSAISSPTVLSITGPNSDLRVLQDWLGPAISTRYAEIYAWYHGGKQLESVLENVLDDLEKHKISFPTFHDLRAPLRSSGDGVLFDKDTSSSKGLARWLVQQMLINPVDWPKTSSGIAAALSRVIESQEGSGPHIVSFGPSSESLFINLKAHSLSHRLQYQDLSIFKASQATSSHHSQEDIAIVGMGIHYPKGHGEDELWDTLSRGLNGVTEVPNSRFEIARYRAAGDSAKSRSMVTQHGAFLDDIWTFDHSFFNITPREAKSMDPQQRILLHTMQSALDDAGYVPDATPTFQRATIGCYIGVATVITQIIYETTLTYFIAQMYLGLSRGHFLSPTGGCKPFDATADGYCRAEGCGVFVLKRLSNAIAENDQIRGVIKGVEVNQSGNAHSITHPHSETQALLFQQLFEKSKVNPATVSVVEAHGTGTQAGDVREIASLQAVFRDSRPIGRPLLISSIKGNIGHCEAASGAAGLAKLLLMLRKGKIPKQAGLSTLNPKLNGLEDAGMLIPTENLEWRRSKSKPRRALLNNFGAAGSNVALLLEEGPHSQVVTTHDDRSTKLENEDCMRIIPNPPANSIVFLFSGQGSIYRGMSERLMDTSFFFKEQIGHCDKIVRDLGFPSFTGFLSGEQNVDEPPTDSVEMVTSQCAFFSLQHSLARLLMSWNIIPSYVAGHSLGEYAALAIAEALTLEDALRIVATRAQLIAEECPPNTSGMLACKTSPLEIEEILKTETLSLDIACRNSVSDCVVSGRLELLATFEEICNIRNIKSKRLHVPYGYHSSAMDPITESLKTLGRSIRWSKPVMSVGSGVLGRCLEMNDLTYDYFAMHARLPVRFSDVIGSINAAGGFHEARLLEIGPHPTVSPLVNSILASNSSPTVPVLKKGQDAWLSIGSMLSQLFYTKGNINWREVFSGTGAMVTSLPSYPLQGQKFVVPFREGSESSADQVVASDNTGFKLLPRLISGLSIEGMIHFETTTRELGPLICGHDVGGTPICPASVYHEICLEAAQLILDLPKDYILVMSNMTFASPLTHRSPSDIKTVQVQLHRSNKSNSAEVEILVVENPGSKLTPCASATIIKTGTLLYKKLQDLDRDIYGFSDPDYANNEPAIRSLQDMAARYVALIPKLETQSLILCGWSFGGVLAYEVAAQLKSTGFDVKGLILIDAPFPRNHEPLPDEVIDYVLSGPRKIKNGITKTNTCLQTEFKRNAYLLGNYSPPMIYPIKAVMLRSRDILDTEKLCGVRYDWLSNQAARDDAVKRWEELLGGAMEVLEIPGNHFQVFDEKFVSLVVDSVSQLLMTRVGRGDFSSAEKSMSAH</sequence>
<evidence type="ECO:0000259" key="5">
    <source>
        <dbReference type="PROSITE" id="PS52004"/>
    </source>
</evidence>
<evidence type="ECO:0000256" key="3">
    <source>
        <dbReference type="ARBA" id="ARBA00023268"/>
    </source>
</evidence>
<feature type="domain" description="Ketosynthase family 3 (KS3)" evidence="5">
    <location>
        <begin position="386"/>
        <end position="751"/>
    </location>
</feature>
<dbReference type="GO" id="GO:0044550">
    <property type="term" value="P:secondary metabolite biosynthetic process"/>
    <property type="evidence" value="ECO:0007669"/>
    <property type="project" value="TreeGrafter"/>
</dbReference>
<dbReference type="Gene3D" id="3.30.70.250">
    <property type="entry name" value="Malonyl-CoA ACP transacylase, ACP-binding"/>
    <property type="match status" value="1"/>
</dbReference>
<evidence type="ECO:0000256" key="2">
    <source>
        <dbReference type="ARBA" id="ARBA00022553"/>
    </source>
</evidence>
<dbReference type="InterPro" id="IPR029058">
    <property type="entry name" value="AB_hydrolase_fold"/>
</dbReference>
<evidence type="ECO:0000313" key="7">
    <source>
        <dbReference type="EMBL" id="QIX11489.1"/>
    </source>
</evidence>
<dbReference type="GO" id="GO:0006633">
    <property type="term" value="P:fatty acid biosynthetic process"/>
    <property type="evidence" value="ECO:0007669"/>
    <property type="project" value="TreeGrafter"/>
</dbReference>
<dbReference type="Gene3D" id="3.40.50.1820">
    <property type="entry name" value="alpha/beta hydrolase"/>
    <property type="match status" value="1"/>
</dbReference>
<dbReference type="Gene3D" id="3.30.70.3290">
    <property type="match status" value="1"/>
</dbReference>
<keyword evidence="1" id="KW-0596">Phosphopantetheine</keyword>
<dbReference type="InterPro" id="IPR016035">
    <property type="entry name" value="Acyl_Trfase/lysoPLipase"/>
</dbReference>
<dbReference type="SMART" id="SM00827">
    <property type="entry name" value="PKS_AT"/>
    <property type="match status" value="1"/>
</dbReference>
<dbReference type="Gene3D" id="3.10.129.10">
    <property type="entry name" value="Hotdog Thioesterase"/>
    <property type="match status" value="1"/>
</dbReference>
<gene>
    <name evidence="7" type="primary">PKS20</name>
</gene>
<evidence type="ECO:0000259" key="6">
    <source>
        <dbReference type="PROSITE" id="PS52019"/>
    </source>
</evidence>
<dbReference type="InterPro" id="IPR014030">
    <property type="entry name" value="Ketoacyl_synth_N"/>
</dbReference>
<accession>A0A6H0YVF5</accession>
<dbReference type="Pfam" id="PF00698">
    <property type="entry name" value="Acyl_transf_1"/>
    <property type="match status" value="1"/>
</dbReference>
<dbReference type="Pfam" id="PF00975">
    <property type="entry name" value="Thioesterase"/>
    <property type="match status" value="1"/>
</dbReference>
<dbReference type="PROSITE" id="PS52004">
    <property type="entry name" value="KS3_2"/>
    <property type="match status" value="1"/>
</dbReference>
<feature type="region of interest" description="N-terminal hotdog fold" evidence="4">
    <location>
        <begin position="1161"/>
        <end position="1289"/>
    </location>
</feature>
<dbReference type="PROSITE" id="PS52019">
    <property type="entry name" value="PKS_MFAS_DH"/>
    <property type="match status" value="1"/>
</dbReference>
<dbReference type="Pfam" id="PF02801">
    <property type="entry name" value="Ketoacyl-synt_C"/>
    <property type="match status" value="1"/>
</dbReference>
<feature type="region of interest" description="C-terminal hotdog fold" evidence="4">
    <location>
        <begin position="1316"/>
        <end position="1493"/>
    </location>
</feature>
<dbReference type="SUPFAM" id="SSF53474">
    <property type="entry name" value="alpha/beta-Hydrolases"/>
    <property type="match status" value="1"/>
</dbReference>
<keyword evidence="3" id="KW-0511">Multifunctional enzyme</keyword>
<reference evidence="7" key="1">
    <citation type="submission" date="2019-08" db="EMBL/GenBank/DDBJ databases">
        <title>Exogenous carbon and light sources induced a secondary metabolite, cristazarin, in a lichen-forming fungus Cladonia metacorallifera.</title>
        <authorList>
            <person name="Kim J.A."/>
            <person name="Kim S."/>
            <person name="Park S.-Y."/>
            <person name="Hur J.-S."/>
        </authorList>
    </citation>
    <scope>NUCLEOTIDE SEQUENCE</scope>
</reference>
<dbReference type="CDD" id="cd00833">
    <property type="entry name" value="PKS"/>
    <property type="match status" value="1"/>
</dbReference>
<organism evidence="7">
    <name type="scientific">Cladonia metacorallifera</name>
    <name type="common">Lichen-forming fungus</name>
    <dbReference type="NCBI Taxonomy" id="195773"/>
    <lineage>
        <taxon>Eukaryota</taxon>
        <taxon>Fungi</taxon>
        <taxon>Dikarya</taxon>
        <taxon>Ascomycota</taxon>
        <taxon>Pezizomycotina</taxon>
        <taxon>Lecanoromycetes</taxon>
        <taxon>OSLEUM clade</taxon>
        <taxon>Lecanoromycetidae</taxon>
        <taxon>Lecanorales</taxon>
        <taxon>Lecanorineae</taxon>
        <taxon>Cladoniaceae</taxon>
        <taxon>Cladonia</taxon>
    </lineage>
</organism>
<evidence type="ECO:0000256" key="4">
    <source>
        <dbReference type="PROSITE-ProRule" id="PRU01363"/>
    </source>
</evidence>
<dbReference type="PANTHER" id="PTHR43775">
    <property type="entry name" value="FATTY ACID SYNTHASE"/>
    <property type="match status" value="1"/>
</dbReference>
<dbReference type="Gene3D" id="3.40.366.10">
    <property type="entry name" value="Malonyl-Coenzyme A Acyl Carrier Protein, domain 2"/>
    <property type="match status" value="3"/>
</dbReference>
<feature type="domain" description="PKS/mFAS DH" evidence="6">
    <location>
        <begin position="1161"/>
        <end position="1493"/>
    </location>
</feature>
<dbReference type="EMBL" id="MN317155">
    <property type="protein sequence ID" value="QIX11489.1"/>
    <property type="molecule type" value="Genomic_DNA"/>
</dbReference>
<dbReference type="InterPro" id="IPR020802">
    <property type="entry name" value="TesA-like"/>
</dbReference>
<dbReference type="SMART" id="SM00824">
    <property type="entry name" value="PKS_TE"/>
    <property type="match status" value="1"/>
</dbReference>
<dbReference type="Pfam" id="PF16073">
    <property type="entry name" value="SAT"/>
    <property type="match status" value="1"/>
</dbReference>
<dbReference type="InterPro" id="IPR014031">
    <property type="entry name" value="Ketoacyl_synth_C"/>
</dbReference>
<feature type="active site" description="Proton acceptor; for dehydratase activity" evidence="4">
    <location>
        <position position="1193"/>
    </location>
</feature>
<dbReference type="Pfam" id="PF21089">
    <property type="entry name" value="PKS_DH_N"/>
    <property type="match status" value="1"/>
</dbReference>
<evidence type="ECO:0000256" key="1">
    <source>
        <dbReference type="ARBA" id="ARBA00022450"/>
    </source>
</evidence>
<feature type="active site" description="Proton donor; for dehydratase activity" evidence="4">
    <location>
        <position position="1383"/>
    </location>
</feature>
<protein>
    <submittedName>
        <fullName evidence="7">Polyketide synthase</fullName>
    </submittedName>
</protein>
<dbReference type="Pfam" id="PF00109">
    <property type="entry name" value="ketoacyl-synt"/>
    <property type="match status" value="2"/>
</dbReference>
<dbReference type="InterPro" id="IPR050091">
    <property type="entry name" value="PKS_NRPS_Biosynth_Enz"/>
</dbReference>
<dbReference type="InterPro" id="IPR032088">
    <property type="entry name" value="SAT"/>
</dbReference>
<dbReference type="SUPFAM" id="SSF53901">
    <property type="entry name" value="Thiolase-like"/>
    <property type="match status" value="2"/>
</dbReference>
<dbReference type="SMART" id="SM00825">
    <property type="entry name" value="PKS_KS"/>
    <property type="match status" value="1"/>
</dbReference>
<dbReference type="InterPro" id="IPR014043">
    <property type="entry name" value="Acyl_transferase_dom"/>
</dbReference>
<keyword evidence="2" id="KW-0597">Phosphoprotein</keyword>
<dbReference type="Gene3D" id="3.40.47.10">
    <property type="match status" value="2"/>
</dbReference>
<proteinExistence type="predicted"/>
<dbReference type="InterPro" id="IPR001031">
    <property type="entry name" value="Thioesterase"/>
</dbReference>
<dbReference type="InterPro" id="IPR001227">
    <property type="entry name" value="Ac_transferase_dom_sf"/>
</dbReference>
<dbReference type="InterPro" id="IPR020841">
    <property type="entry name" value="PKS_Beta-ketoAc_synthase_dom"/>
</dbReference>
<dbReference type="GO" id="GO:0004312">
    <property type="term" value="F:fatty acid synthase activity"/>
    <property type="evidence" value="ECO:0007669"/>
    <property type="project" value="TreeGrafter"/>
</dbReference>
<name>A0A6H0YVF5_CLAME</name>
<dbReference type="InterPro" id="IPR049900">
    <property type="entry name" value="PKS_mFAS_DH"/>
</dbReference>
<dbReference type="InterPro" id="IPR049552">
    <property type="entry name" value="PKS_DH_N"/>
</dbReference>
<dbReference type="InterPro" id="IPR016039">
    <property type="entry name" value="Thiolase-like"/>
</dbReference>